<dbReference type="PANTHER" id="PTHR10977">
    <property type="entry name" value="DIPHOSPHOMEVALONATE DECARBOXYLASE"/>
    <property type="match status" value="1"/>
</dbReference>
<evidence type="ECO:0000313" key="18">
    <source>
        <dbReference type="Proteomes" id="UP000076738"/>
    </source>
</evidence>
<dbReference type="GO" id="GO:0019287">
    <property type="term" value="P:isopentenyl diphosphate biosynthetic process, mevalonate pathway"/>
    <property type="evidence" value="ECO:0007669"/>
    <property type="project" value="UniProtKB-UniRule"/>
</dbReference>
<evidence type="ECO:0000256" key="9">
    <source>
        <dbReference type="ARBA" id="ARBA00023098"/>
    </source>
</evidence>
<organism evidence="17 18">
    <name type="scientific">Calocera viscosa (strain TUFC12733)</name>
    <dbReference type="NCBI Taxonomy" id="1330018"/>
    <lineage>
        <taxon>Eukaryota</taxon>
        <taxon>Fungi</taxon>
        <taxon>Dikarya</taxon>
        <taxon>Basidiomycota</taxon>
        <taxon>Agaricomycotina</taxon>
        <taxon>Dacrymycetes</taxon>
        <taxon>Dacrymycetales</taxon>
        <taxon>Dacrymycetaceae</taxon>
        <taxon>Calocera</taxon>
    </lineage>
</organism>
<keyword evidence="12 13" id="KW-0456">Lyase</keyword>
<evidence type="ECO:0000256" key="4">
    <source>
        <dbReference type="ARBA" id="ARBA00022516"/>
    </source>
</evidence>
<evidence type="ECO:0000256" key="1">
    <source>
        <dbReference type="ARBA" id="ARBA00005055"/>
    </source>
</evidence>
<dbReference type="FunFam" id="3.30.230.10:FF:000018">
    <property type="entry name" value="Diphosphomevalonate decarboxylase"/>
    <property type="match status" value="1"/>
</dbReference>
<evidence type="ECO:0000256" key="14">
    <source>
        <dbReference type="RuleBase" id="RU363086"/>
    </source>
</evidence>
<keyword evidence="6 13" id="KW-0067">ATP-binding</keyword>
<dbReference type="GO" id="GO:0005829">
    <property type="term" value="C:cytosol"/>
    <property type="evidence" value="ECO:0007669"/>
    <property type="project" value="InterPro"/>
</dbReference>
<dbReference type="InterPro" id="IPR029765">
    <property type="entry name" value="Mev_diP_decarb"/>
</dbReference>
<comment type="pathway">
    <text evidence="1 14">Isoprenoid biosynthesis; isopentenyl diphosphate biosynthesis via mevalonate pathway; isopentenyl diphosphate from (R)-mevalonate: step 3/3.</text>
</comment>
<dbReference type="GO" id="GO:0016126">
    <property type="term" value="P:sterol biosynthetic process"/>
    <property type="evidence" value="ECO:0007669"/>
    <property type="project" value="UniProtKB-KW"/>
</dbReference>
<dbReference type="FunFam" id="3.30.70.890:FF:000005">
    <property type="entry name" value="Diphosphomevalonate decarboxylase"/>
    <property type="match status" value="1"/>
</dbReference>
<dbReference type="InterPro" id="IPR053859">
    <property type="entry name" value="MVD-like_N"/>
</dbReference>
<evidence type="ECO:0000259" key="15">
    <source>
        <dbReference type="Pfam" id="PF18376"/>
    </source>
</evidence>
<keyword evidence="7 14" id="KW-0752">Steroid biosynthesis</keyword>
<feature type="domain" description="Mvd1 C-terminal" evidence="15">
    <location>
        <begin position="200"/>
        <end position="392"/>
    </location>
</feature>
<dbReference type="Pfam" id="PF18376">
    <property type="entry name" value="MDD_C"/>
    <property type="match status" value="1"/>
</dbReference>
<evidence type="ECO:0000256" key="3">
    <source>
        <dbReference type="ARBA" id="ARBA00012296"/>
    </source>
</evidence>
<evidence type="ECO:0000256" key="11">
    <source>
        <dbReference type="ARBA" id="ARBA00023221"/>
    </source>
</evidence>
<reference evidence="17 18" key="1">
    <citation type="journal article" date="2016" name="Mol. Biol. Evol.">
        <title>Comparative Genomics of Early-Diverging Mushroom-Forming Fungi Provides Insights into the Origins of Lignocellulose Decay Capabilities.</title>
        <authorList>
            <person name="Nagy L.G."/>
            <person name="Riley R."/>
            <person name="Tritt A."/>
            <person name="Adam C."/>
            <person name="Daum C."/>
            <person name="Floudas D."/>
            <person name="Sun H."/>
            <person name="Yadav J.S."/>
            <person name="Pangilinan J."/>
            <person name="Larsson K.H."/>
            <person name="Matsuura K."/>
            <person name="Barry K."/>
            <person name="Labutti K."/>
            <person name="Kuo R."/>
            <person name="Ohm R.A."/>
            <person name="Bhattacharya S.S."/>
            <person name="Shirouzu T."/>
            <person name="Yoshinaga Y."/>
            <person name="Martin F.M."/>
            <person name="Grigoriev I.V."/>
            <person name="Hibbett D.S."/>
        </authorList>
    </citation>
    <scope>NUCLEOTIDE SEQUENCE [LARGE SCALE GENOMIC DNA]</scope>
    <source>
        <strain evidence="17 18">TUFC12733</strain>
    </source>
</reference>
<dbReference type="InterPro" id="IPR020568">
    <property type="entry name" value="Ribosomal_Su5_D2-typ_SF"/>
</dbReference>
<dbReference type="Gene3D" id="3.30.230.10">
    <property type="match status" value="1"/>
</dbReference>
<dbReference type="PANTHER" id="PTHR10977:SF3">
    <property type="entry name" value="DIPHOSPHOMEVALONATE DECARBOXYLASE"/>
    <property type="match status" value="1"/>
</dbReference>
<proteinExistence type="inferred from homology"/>
<dbReference type="STRING" id="1330018.A0A167LD36"/>
<dbReference type="Gene3D" id="3.30.70.890">
    <property type="entry name" value="GHMP kinase, C-terminal domain"/>
    <property type="match status" value="1"/>
</dbReference>
<evidence type="ECO:0000256" key="8">
    <source>
        <dbReference type="ARBA" id="ARBA00023011"/>
    </source>
</evidence>
<dbReference type="SUPFAM" id="SSF55060">
    <property type="entry name" value="GHMP Kinase, C-terminal domain"/>
    <property type="match status" value="1"/>
</dbReference>
<evidence type="ECO:0000256" key="13">
    <source>
        <dbReference type="PIRNR" id="PIRNR015950"/>
    </source>
</evidence>
<evidence type="ECO:0000256" key="10">
    <source>
        <dbReference type="ARBA" id="ARBA00023166"/>
    </source>
</evidence>
<protein>
    <recommendedName>
        <fullName evidence="3 13">Diphosphomevalonate decarboxylase</fullName>
        <ecNumber evidence="3 13">4.1.1.33</ecNumber>
    </recommendedName>
</protein>
<keyword evidence="10 14" id="KW-1207">Sterol metabolism</keyword>
<evidence type="ECO:0000256" key="5">
    <source>
        <dbReference type="ARBA" id="ARBA00022741"/>
    </source>
</evidence>
<keyword evidence="11 14" id="KW-0753">Steroid metabolism</keyword>
<dbReference type="EMBL" id="KV417288">
    <property type="protein sequence ID" value="KZO95566.1"/>
    <property type="molecule type" value="Genomic_DNA"/>
</dbReference>
<name>A0A167LD36_CALVF</name>
<keyword evidence="9 13" id="KW-0443">Lipid metabolism</keyword>
<keyword evidence="18" id="KW-1185">Reference proteome</keyword>
<evidence type="ECO:0000256" key="6">
    <source>
        <dbReference type="ARBA" id="ARBA00022840"/>
    </source>
</evidence>
<dbReference type="Proteomes" id="UP000076738">
    <property type="component" value="Unassembled WGS sequence"/>
</dbReference>
<accession>A0A167LD36</accession>
<keyword evidence="5 13" id="KW-0547">Nucleotide-binding</keyword>
<dbReference type="AlphaFoldDB" id="A0A167LD36"/>
<comment type="catalytic activity">
    <reaction evidence="13 14">
        <text>(R)-5-diphosphomevalonate + ATP = isopentenyl diphosphate + ADP + phosphate + CO2</text>
        <dbReference type="Rhea" id="RHEA:23732"/>
        <dbReference type="ChEBI" id="CHEBI:16526"/>
        <dbReference type="ChEBI" id="CHEBI:30616"/>
        <dbReference type="ChEBI" id="CHEBI:43474"/>
        <dbReference type="ChEBI" id="CHEBI:57557"/>
        <dbReference type="ChEBI" id="CHEBI:128769"/>
        <dbReference type="ChEBI" id="CHEBI:456216"/>
        <dbReference type="EC" id="4.1.1.33"/>
    </reaction>
</comment>
<dbReference type="SUPFAM" id="SSF54211">
    <property type="entry name" value="Ribosomal protein S5 domain 2-like"/>
    <property type="match status" value="1"/>
</dbReference>
<dbReference type="EC" id="4.1.1.33" evidence="3 13"/>
<dbReference type="NCBIfam" id="TIGR01240">
    <property type="entry name" value="mevDPdecarb"/>
    <property type="match status" value="1"/>
</dbReference>
<evidence type="ECO:0000259" key="16">
    <source>
        <dbReference type="Pfam" id="PF22700"/>
    </source>
</evidence>
<dbReference type="OrthoDB" id="10253702at2759"/>
<dbReference type="GO" id="GO:0005524">
    <property type="term" value="F:ATP binding"/>
    <property type="evidence" value="ECO:0007669"/>
    <property type="project" value="UniProtKB-UniRule"/>
</dbReference>
<sequence>MTLQMSDYWQATVTTPVNIAVIKYWGKRSVSLNLPTNSSLSVTLHQDQLCTTTTAQCSASFEKDRLWLNGKEEEIKPGGRTDTCISEMKRLRKQYEEQYEDSHAVSTWHVHLASFNNFPTAAGLASSASGYAALVHSLATVYRLPYTSTELSLIARQGSGSACRSLFGGFVAWDTGVNEDGSDSKARQVASEDHWDDINAVICIVSDEKKGTSSTTGMQRTVETSPLIQERIRLVPGRMEEMERAISAQDFDAFAQLTMKDSNNFHAVCLDTSPPIFYMNDVSRAIVALVHEFNRVSIGQKRGHRAAYTFDAGPNAVIYCLRRNVKDIVNMIMHYFPQAEPFKDTYKVFYAKDTPGMMPLPKEFNEAVAKKWEVGAVRGLIHTKVGPGPRVLDVEQSLLTPEGMPKSLADEKK</sequence>
<keyword evidence="4 14" id="KW-0444">Lipid biosynthesis</keyword>
<evidence type="ECO:0000256" key="2">
    <source>
        <dbReference type="ARBA" id="ARBA00008831"/>
    </source>
</evidence>
<evidence type="ECO:0000256" key="7">
    <source>
        <dbReference type="ARBA" id="ARBA00022955"/>
    </source>
</evidence>
<dbReference type="InterPro" id="IPR036554">
    <property type="entry name" value="GHMP_kinase_C_sf"/>
</dbReference>
<dbReference type="Pfam" id="PF22700">
    <property type="entry name" value="MVD-like_N"/>
    <property type="match status" value="1"/>
</dbReference>
<comment type="similarity">
    <text evidence="2 13 14">Belongs to the diphosphomevalonate decarboxylase family.</text>
</comment>
<dbReference type="InterPro" id="IPR005935">
    <property type="entry name" value="Mev_decarb"/>
</dbReference>
<dbReference type="PIRSF" id="PIRSF015950">
    <property type="entry name" value="Mev_P_decrbx"/>
    <property type="match status" value="1"/>
</dbReference>
<dbReference type="InterPro" id="IPR014721">
    <property type="entry name" value="Ribsml_uS5_D2-typ_fold_subgr"/>
</dbReference>
<feature type="domain" description="Diphosphomevalonate decarboxylase-like N-terminal" evidence="16">
    <location>
        <begin position="16"/>
        <end position="185"/>
    </location>
</feature>
<gene>
    <name evidence="17" type="ORF">CALVIDRAFT_537957</name>
</gene>
<dbReference type="UniPathway" id="UPA00057">
    <property type="reaction ID" value="UER00100"/>
</dbReference>
<keyword evidence="8 14" id="KW-0756">Sterol biosynthesis</keyword>
<evidence type="ECO:0000313" key="17">
    <source>
        <dbReference type="EMBL" id="KZO95566.1"/>
    </source>
</evidence>
<evidence type="ECO:0000256" key="12">
    <source>
        <dbReference type="ARBA" id="ARBA00023239"/>
    </source>
</evidence>
<dbReference type="InterPro" id="IPR041431">
    <property type="entry name" value="Mvd1_C"/>
</dbReference>
<dbReference type="GO" id="GO:0004163">
    <property type="term" value="F:diphosphomevalonate decarboxylase activity"/>
    <property type="evidence" value="ECO:0007669"/>
    <property type="project" value="UniProtKB-UniRule"/>
</dbReference>